<dbReference type="Gene3D" id="3.40.50.300">
    <property type="entry name" value="P-loop containing nucleotide triphosphate hydrolases"/>
    <property type="match status" value="2"/>
</dbReference>
<gene>
    <name evidence="10" type="ORF">BN1205_009280</name>
    <name evidence="11" type="ORF">TGVEG_211400</name>
</gene>
<keyword evidence="12" id="KW-1185">Reference proteome</keyword>
<evidence type="ECO:0000313" key="12">
    <source>
        <dbReference type="Proteomes" id="UP000002226"/>
    </source>
</evidence>
<sequence>METESPAEKVEEASSQGGKKKKTRDSAYRRQRQEARRLAREPGEGKPEDGACRETEKRGGEGKRADGEACKDKQSAGRQLKEFNSGEERAGTESAAEVDRKKKANREKENDKERNERRQEEGETAEDREEEQRSGRKRKRRRKRKHQSEEYMHDNEEEGENDEGDEQEEEKKKGDRELEGGDRQAKAQTKKRKAKRHTEEKSRAREEAETGDNEREEAVGQTFTSRTSENTEIASSSSSSASPSSSSSASSSSASSSSSSAETGEGETTRPEFTKRYCVVAQQREGDEERERERSAEVLRSLHPCVLETLRRRDIRSLFPVQRTVVNFLTRCIDKPYDPQNCDLCVSAPTGEGKTFCYVLPIVSFLLASVAQTTRCVVLVPTRELAVQVAEEFRRFRHVHSSPFVSSSSRTVCRTRALTPDAGEANEDEEEGDSAPRECRRKRKHSGEEAGAEASCCARSAENHTIEGVVFCREISVACLVGELSVHRNKRDKAAGLAHVSTGRASLFASPTAPSVLSAFLGSPRRSEVSAVCGDTAAPSTAPPDVVVCTPGKFTELVWKATRRRRTAFADAVRGEGGVLLEDDDTAADDETGVSLEDVRWLVIDEADRLVRQPYHDWMKAVAALQHLRLESCRGYEPSFARTSGEALPVVSAFASPFVASSSLPLQKLTFSATMTKNPKSLALLNLTRPLFVLSSPSGHYAMPQSLAQRYVVCDSEDKPLCLLLLLLHLLQHLRGDASGAREEKRRAKKSCLAETETTADEEDEGTKEAEENKKQGEEEEDKTDEDEGEDDTDESEDETEEVEHERKEEKEETNGKARQNGGSGKRKKAKVLIFCSSRDATHRLTRLLQLYFERPASSRVLPSGLSRLTVFSAAATCPPARGSADSVGRDAPARLCGDSFREEGEEEDTRRESAGDAQEGEAFCSLRVREMSSSLSQRDRVKLINSFKSGVVEVLVCSDLAARGLDVEGVDAVFHYDAPQHVQAYVHRSGRSARAGAWGVTVTLVCPQQMRAFREMIKRKNPHLWKSLQELRLDLCKRSDSAFQDAYAELLRLLSICLAEEAKGKLDARRPLPAHLLSSQSFS</sequence>
<dbReference type="Proteomes" id="UP000002226">
    <property type="component" value="Unassembled WGS sequence"/>
</dbReference>
<feature type="compositionally biased region" description="Acidic residues" evidence="7">
    <location>
        <begin position="155"/>
        <end position="168"/>
    </location>
</feature>
<dbReference type="STRING" id="432359.V5B176"/>
<evidence type="ECO:0000313" key="11">
    <source>
        <dbReference type="EMBL" id="ESS29630.1"/>
    </source>
</evidence>
<evidence type="ECO:0000259" key="8">
    <source>
        <dbReference type="PROSITE" id="PS51192"/>
    </source>
</evidence>
<dbReference type="VEuPathDB" id="ToxoDB:TGVEG_211400"/>
<dbReference type="OrthoDB" id="3370at2759"/>
<comment type="similarity">
    <text evidence="6">Belongs to the DEAD box helicase family.</text>
</comment>
<feature type="compositionally biased region" description="Acidic residues" evidence="7">
    <location>
        <begin position="424"/>
        <end position="433"/>
    </location>
</feature>
<feature type="compositionally biased region" description="Basic and acidic residues" evidence="7">
    <location>
        <begin position="737"/>
        <end position="746"/>
    </location>
</feature>
<evidence type="ECO:0000256" key="3">
    <source>
        <dbReference type="ARBA" id="ARBA00022806"/>
    </source>
</evidence>
<feature type="compositionally biased region" description="Basic and acidic residues" evidence="7">
    <location>
        <begin position="169"/>
        <end position="185"/>
    </location>
</feature>
<feature type="compositionally biased region" description="Acidic residues" evidence="7">
    <location>
        <begin position="778"/>
        <end position="803"/>
    </location>
</feature>
<feature type="compositionally biased region" description="Basic and acidic residues" evidence="7">
    <location>
        <begin position="1"/>
        <end position="12"/>
    </location>
</feature>
<dbReference type="InterPro" id="IPR011545">
    <property type="entry name" value="DEAD/DEAH_box_helicase_dom"/>
</dbReference>
<evidence type="ECO:0000256" key="2">
    <source>
        <dbReference type="ARBA" id="ARBA00022801"/>
    </source>
</evidence>
<feature type="region of interest" description="Disordered" evidence="7">
    <location>
        <begin position="898"/>
        <end position="919"/>
    </location>
</feature>
<evidence type="ECO:0000256" key="4">
    <source>
        <dbReference type="ARBA" id="ARBA00022840"/>
    </source>
</evidence>
<keyword evidence="3 6" id="KW-0347">Helicase</keyword>
<accession>A0A0F7UWZ4</accession>
<dbReference type="eggNOG" id="KOG0350">
    <property type="taxonomic scope" value="Eukaryota"/>
</dbReference>
<feature type="domain" description="Helicase C-terminal" evidence="9">
    <location>
        <begin position="802"/>
        <end position="1037"/>
    </location>
</feature>
<feature type="compositionally biased region" description="Basic and acidic residues" evidence="7">
    <location>
        <begin position="804"/>
        <end position="816"/>
    </location>
</feature>
<accession>V5B176</accession>
<feature type="domain" description="Helicase ATP-binding" evidence="8">
    <location>
        <begin position="335"/>
        <end position="693"/>
    </location>
</feature>
<proteinExistence type="inferred from homology"/>
<dbReference type="eggNOG" id="KOG0338">
    <property type="taxonomic scope" value="Eukaryota"/>
</dbReference>
<dbReference type="GO" id="GO:0003723">
    <property type="term" value="F:RNA binding"/>
    <property type="evidence" value="ECO:0007669"/>
    <property type="project" value="UniProtKB-UniRule"/>
</dbReference>
<evidence type="ECO:0000256" key="5">
    <source>
        <dbReference type="ARBA" id="ARBA00022884"/>
    </source>
</evidence>
<evidence type="ECO:0000259" key="9">
    <source>
        <dbReference type="PROSITE" id="PS51194"/>
    </source>
</evidence>
<name>V5B176_TOXGV</name>
<keyword evidence="4 6" id="KW-0067">ATP-binding</keyword>
<organism evidence="11 12">
    <name type="scientific">Toxoplasma gondii (strain ATCC 50861 / VEG)</name>
    <dbReference type="NCBI Taxonomy" id="432359"/>
    <lineage>
        <taxon>Eukaryota</taxon>
        <taxon>Sar</taxon>
        <taxon>Alveolata</taxon>
        <taxon>Apicomplexa</taxon>
        <taxon>Conoidasida</taxon>
        <taxon>Coccidia</taxon>
        <taxon>Eucoccidiorida</taxon>
        <taxon>Eimeriorina</taxon>
        <taxon>Sarcocystidae</taxon>
        <taxon>Toxoplasma</taxon>
    </lineage>
</organism>
<feature type="region of interest" description="Disordered" evidence="7">
    <location>
        <begin position="737"/>
        <end position="825"/>
    </location>
</feature>
<dbReference type="InterPro" id="IPR027417">
    <property type="entry name" value="P-loop_NTPase"/>
</dbReference>
<keyword evidence="1 6" id="KW-0547">Nucleotide-binding</keyword>
<feature type="compositionally biased region" description="Basic and acidic residues" evidence="7">
    <location>
        <begin position="197"/>
        <end position="218"/>
    </location>
</feature>
<dbReference type="InterPro" id="IPR001650">
    <property type="entry name" value="Helicase_C-like"/>
</dbReference>
<dbReference type="EMBL" id="LN714493">
    <property type="protein sequence ID" value="CEL72598.1"/>
    <property type="molecule type" value="Genomic_DNA"/>
</dbReference>
<feature type="compositionally biased region" description="Basic and acidic residues" evidence="7">
    <location>
        <begin position="24"/>
        <end position="91"/>
    </location>
</feature>
<evidence type="ECO:0000313" key="10">
    <source>
        <dbReference type="EMBL" id="CEL72598.1"/>
    </source>
</evidence>
<dbReference type="GO" id="GO:0005524">
    <property type="term" value="F:ATP binding"/>
    <property type="evidence" value="ECO:0007669"/>
    <property type="project" value="UniProtKB-UniRule"/>
</dbReference>
<dbReference type="EMBL" id="AAYL02000291">
    <property type="protein sequence ID" value="ESS29630.1"/>
    <property type="molecule type" value="Genomic_DNA"/>
</dbReference>
<feature type="compositionally biased region" description="Low complexity" evidence="7">
    <location>
        <begin position="234"/>
        <end position="261"/>
    </location>
</feature>
<comment type="domain">
    <text evidence="6">The Q motif is unique to and characteristic of the DEAD box family of RNA helicases and controls ATP binding and hydrolysis.</text>
</comment>
<dbReference type="Pfam" id="PF00270">
    <property type="entry name" value="DEAD"/>
    <property type="match status" value="1"/>
</dbReference>
<evidence type="ECO:0000256" key="6">
    <source>
        <dbReference type="RuleBase" id="RU365068"/>
    </source>
</evidence>
<comment type="function">
    <text evidence="6">RNA helicase.</text>
</comment>
<dbReference type="PROSITE" id="PS00039">
    <property type="entry name" value="DEAD_ATP_HELICASE"/>
    <property type="match status" value="1"/>
</dbReference>
<dbReference type="EC" id="3.6.4.13" evidence="6"/>
<dbReference type="Pfam" id="PF00271">
    <property type="entry name" value="Helicase_C"/>
    <property type="match status" value="1"/>
</dbReference>
<dbReference type="InterPro" id="IPR014001">
    <property type="entry name" value="Helicase_ATP-bd"/>
</dbReference>
<dbReference type="PROSITE" id="PS51194">
    <property type="entry name" value="HELICASE_CTER"/>
    <property type="match status" value="1"/>
</dbReference>
<dbReference type="SMART" id="SM00487">
    <property type="entry name" value="DEXDc"/>
    <property type="match status" value="1"/>
</dbReference>
<dbReference type="OMA" id="HYDAPQH"/>
<protein>
    <recommendedName>
        <fullName evidence="6">ATP-dependent RNA helicase</fullName>
        <ecNumber evidence="6">3.6.4.13</ecNumber>
    </recommendedName>
</protein>
<dbReference type="GO" id="GO:0003724">
    <property type="term" value="F:RNA helicase activity"/>
    <property type="evidence" value="ECO:0007669"/>
    <property type="project" value="UniProtKB-EC"/>
</dbReference>
<feature type="compositionally biased region" description="Basic residues" evidence="7">
    <location>
        <begin position="135"/>
        <end position="146"/>
    </location>
</feature>
<dbReference type="GO" id="GO:0016787">
    <property type="term" value="F:hydrolase activity"/>
    <property type="evidence" value="ECO:0007669"/>
    <property type="project" value="UniProtKB-KW"/>
</dbReference>
<reference evidence="11" key="1">
    <citation type="submission" date="2007-03" db="EMBL/GenBank/DDBJ databases">
        <authorList>
            <person name="Paulsen I."/>
        </authorList>
    </citation>
    <scope>NUCLEOTIDE SEQUENCE</scope>
    <source>
        <strain evidence="11">VEG</strain>
    </source>
</reference>
<feature type="region of interest" description="Disordered" evidence="7">
    <location>
        <begin position="417"/>
        <end position="446"/>
    </location>
</feature>
<dbReference type="AlphaFoldDB" id="V5B176"/>
<reference evidence="12" key="2">
    <citation type="submission" date="2008-03" db="EMBL/GenBank/DDBJ databases">
        <title>Annotation of Toxoplasma gondii VEG.</title>
        <authorList>
            <person name="Lorenzi H."/>
            <person name="Inman J."/>
            <person name="Amedeo P."/>
            <person name="Brunk B."/>
            <person name="Roos D."/>
            <person name="Caler E."/>
        </authorList>
    </citation>
    <scope>NUCLEOTIDE SEQUENCE [LARGE SCALE GENOMIC DNA]</scope>
    <source>
        <strain evidence="12">ATCC 50861 / VEG</strain>
    </source>
</reference>
<comment type="catalytic activity">
    <reaction evidence="6">
        <text>ATP + H2O = ADP + phosphate + H(+)</text>
        <dbReference type="Rhea" id="RHEA:13065"/>
        <dbReference type="ChEBI" id="CHEBI:15377"/>
        <dbReference type="ChEBI" id="CHEBI:15378"/>
        <dbReference type="ChEBI" id="CHEBI:30616"/>
        <dbReference type="ChEBI" id="CHEBI:43474"/>
        <dbReference type="ChEBI" id="CHEBI:456216"/>
        <dbReference type="EC" id="3.6.4.13"/>
    </reaction>
</comment>
<feature type="compositionally biased region" description="Basic and acidic residues" evidence="7">
    <location>
        <begin position="106"/>
        <end position="121"/>
    </location>
</feature>
<dbReference type="SUPFAM" id="SSF52540">
    <property type="entry name" value="P-loop containing nucleoside triphosphate hydrolases"/>
    <property type="match status" value="2"/>
</dbReference>
<dbReference type="SMART" id="SM00490">
    <property type="entry name" value="HELICc"/>
    <property type="match status" value="1"/>
</dbReference>
<dbReference type="InterPro" id="IPR000629">
    <property type="entry name" value="RNA-helicase_DEAD-box_CS"/>
</dbReference>
<evidence type="ECO:0000256" key="7">
    <source>
        <dbReference type="SAM" id="MobiDB-lite"/>
    </source>
</evidence>
<dbReference type="PaxDb" id="5811-TGME49_011400"/>
<dbReference type="CDD" id="cd18787">
    <property type="entry name" value="SF2_C_DEAD"/>
    <property type="match status" value="1"/>
</dbReference>
<keyword evidence="2 6" id="KW-0378">Hydrolase</keyword>
<reference evidence="10" key="4">
    <citation type="journal article" date="2015" name="PLoS ONE">
        <title>Comprehensive Evaluation of Toxoplasma gondii VEG and Neospora caninum LIV Genomes with Tachyzoite Stage Transcriptome and Proteome Defines Novel Transcript Features.</title>
        <authorList>
            <person name="Ramaprasad A."/>
            <person name="Mourier T."/>
            <person name="Naeem R."/>
            <person name="Malas T.B."/>
            <person name="Moussa E."/>
            <person name="Panigrahi A."/>
            <person name="Vermont S.J."/>
            <person name="Otto T.D."/>
            <person name="Wastling J."/>
            <person name="Pain A."/>
        </authorList>
    </citation>
    <scope>NUCLEOTIDE SEQUENCE</scope>
    <source>
        <strain evidence="10">VEG</strain>
    </source>
</reference>
<feature type="compositionally biased region" description="Basic and acidic residues" evidence="7">
    <location>
        <begin position="767"/>
        <end position="777"/>
    </location>
</feature>
<keyword evidence="5 6" id="KW-0694">RNA-binding</keyword>
<feature type="compositionally biased region" description="Polar residues" evidence="7">
    <location>
        <begin position="221"/>
        <end position="233"/>
    </location>
</feature>
<reference evidence="11" key="3">
    <citation type="submission" date="2013-08" db="EMBL/GenBank/DDBJ databases">
        <authorList>
            <person name="Sibley D."/>
            <person name="Venepally P."/>
            <person name="Karamycheva S."/>
            <person name="Hadjithomas M."/>
            <person name="Khan A."/>
            <person name="Brunk B."/>
            <person name="Roos D."/>
            <person name="Caler E."/>
            <person name="Lorenzi H."/>
        </authorList>
    </citation>
    <scope>NUCLEOTIDE SEQUENCE</scope>
    <source>
        <strain evidence="11">VEG</strain>
    </source>
</reference>
<dbReference type="PROSITE" id="PS51192">
    <property type="entry name" value="HELICASE_ATP_BIND_1"/>
    <property type="match status" value="1"/>
</dbReference>
<feature type="region of interest" description="Disordered" evidence="7">
    <location>
        <begin position="1"/>
        <end position="277"/>
    </location>
</feature>
<evidence type="ECO:0000256" key="1">
    <source>
        <dbReference type="ARBA" id="ARBA00022741"/>
    </source>
</evidence>
<dbReference type="PANTHER" id="PTHR24031">
    <property type="entry name" value="RNA HELICASE"/>
    <property type="match status" value="1"/>
</dbReference>